<organism evidence="1 2">
    <name type="scientific">Mycolicibacterium monacense</name>
    <name type="common">Mycobacterium monacense</name>
    <dbReference type="NCBI Taxonomy" id="85693"/>
    <lineage>
        <taxon>Bacteria</taxon>
        <taxon>Bacillati</taxon>
        <taxon>Actinomycetota</taxon>
        <taxon>Actinomycetes</taxon>
        <taxon>Mycobacteriales</taxon>
        <taxon>Mycobacteriaceae</taxon>
        <taxon>Mycolicibacterium</taxon>
    </lineage>
</organism>
<accession>A0AAD1J1T8</accession>
<sequence>MLIGDSGRARVARGHRQCLDLGVAAQRQQQGMFTGTGSDYQDAHMCTLNPALGIQTTAKCMVVGERVQRHTERRPS</sequence>
<proteinExistence type="predicted"/>
<evidence type="ECO:0000313" key="1">
    <source>
        <dbReference type="EMBL" id="BBZ64303.1"/>
    </source>
</evidence>
<dbReference type="EMBL" id="AP022617">
    <property type="protein sequence ID" value="BBZ64303.1"/>
    <property type="molecule type" value="Genomic_DNA"/>
</dbReference>
<reference evidence="1 2" key="1">
    <citation type="journal article" date="2019" name="Emerg. Microbes Infect.">
        <title>Comprehensive subspecies identification of 175 nontuberculous mycobacteria species based on 7547 genomic profiles.</title>
        <authorList>
            <person name="Matsumoto Y."/>
            <person name="Kinjo T."/>
            <person name="Motooka D."/>
            <person name="Nabeya D."/>
            <person name="Jung N."/>
            <person name="Uechi K."/>
            <person name="Horii T."/>
            <person name="Iida T."/>
            <person name="Fujita J."/>
            <person name="Nakamura S."/>
        </authorList>
    </citation>
    <scope>NUCLEOTIDE SEQUENCE [LARGE SCALE GENOMIC DNA]</scope>
    <source>
        <strain evidence="1 2">JCM 15658</strain>
    </source>
</reference>
<dbReference type="AlphaFoldDB" id="A0AAD1J1T8"/>
<dbReference type="Proteomes" id="UP000466039">
    <property type="component" value="Chromosome"/>
</dbReference>
<keyword evidence="2" id="KW-1185">Reference proteome</keyword>
<protein>
    <submittedName>
        <fullName evidence="1">Uncharacterized protein</fullName>
    </submittedName>
</protein>
<gene>
    <name evidence="1" type="ORF">MMON_56040</name>
</gene>
<evidence type="ECO:0000313" key="2">
    <source>
        <dbReference type="Proteomes" id="UP000466039"/>
    </source>
</evidence>
<name>A0AAD1J1T8_MYCMB</name>